<dbReference type="AlphaFoldDB" id="A0A7J7JDW4"/>
<dbReference type="Proteomes" id="UP000593567">
    <property type="component" value="Unassembled WGS sequence"/>
</dbReference>
<keyword evidence="1" id="KW-0560">Oxidoreductase</keyword>
<evidence type="ECO:0000256" key="2">
    <source>
        <dbReference type="ARBA" id="ARBA00023027"/>
    </source>
</evidence>
<keyword evidence="3" id="KW-1133">Transmembrane helix</keyword>
<dbReference type="Gene3D" id="3.40.50.80">
    <property type="entry name" value="Nucleotide-binding domain of ferredoxin-NADP reductase (FNR) module"/>
    <property type="match status" value="1"/>
</dbReference>
<dbReference type="OrthoDB" id="436496at2759"/>
<dbReference type="InterPro" id="IPR001433">
    <property type="entry name" value="OxRdtase_FAD/NAD-bd"/>
</dbReference>
<keyword evidence="3" id="KW-0472">Membrane</keyword>
<dbReference type="EMBL" id="VXIV02002660">
    <property type="protein sequence ID" value="KAF6023834.1"/>
    <property type="molecule type" value="Genomic_DNA"/>
</dbReference>
<organism evidence="5 6">
    <name type="scientific">Bugula neritina</name>
    <name type="common">Brown bryozoan</name>
    <name type="synonym">Sertularia neritina</name>
    <dbReference type="NCBI Taxonomy" id="10212"/>
    <lineage>
        <taxon>Eukaryota</taxon>
        <taxon>Metazoa</taxon>
        <taxon>Spiralia</taxon>
        <taxon>Lophotrochozoa</taxon>
        <taxon>Bryozoa</taxon>
        <taxon>Gymnolaemata</taxon>
        <taxon>Cheilostomatida</taxon>
        <taxon>Flustrina</taxon>
        <taxon>Buguloidea</taxon>
        <taxon>Bugulidae</taxon>
        <taxon>Bugula</taxon>
    </lineage>
</organism>
<dbReference type="Pfam" id="PF00175">
    <property type="entry name" value="NAD_binding_1"/>
    <property type="match status" value="1"/>
</dbReference>
<keyword evidence="2" id="KW-0520">NAD</keyword>
<evidence type="ECO:0000256" key="3">
    <source>
        <dbReference type="SAM" id="Phobius"/>
    </source>
</evidence>
<evidence type="ECO:0000259" key="4">
    <source>
        <dbReference type="Pfam" id="PF00175"/>
    </source>
</evidence>
<dbReference type="GO" id="GO:0016491">
    <property type="term" value="F:oxidoreductase activity"/>
    <property type="evidence" value="ECO:0007669"/>
    <property type="project" value="UniProtKB-KW"/>
</dbReference>
<evidence type="ECO:0000313" key="6">
    <source>
        <dbReference type="Proteomes" id="UP000593567"/>
    </source>
</evidence>
<gene>
    <name evidence="5" type="ORF">EB796_017862</name>
</gene>
<feature type="domain" description="Oxidoreductase FAD/NAD(P)-binding" evidence="4">
    <location>
        <begin position="10"/>
        <end position="93"/>
    </location>
</feature>
<sequence>MKEPDSSYLLIAGGVGINPIYSILLSLIATDTNVNISMLYSAKSKDELVFSDIVELNHQARNMSVKYFVTQCQGGISTESTAIHVVIPEYLCNHIDTHSHVMNLDLV</sequence>
<feature type="transmembrane region" description="Helical" evidence="3">
    <location>
        <begin position="6"/>
        <end position="29"/>
    </location>
</feature>
<dbReference type="SUPFAM" id="SSF52343">
    <property type="entry name" value="Ferredoxin reductase-like, C-terminal NADP-linked domain"/>
    <property type="match status" value="1"/>
</dbReference>
<evidence type="ECO:0000256" key="1">
    <source>
        <dbReference type="ARBA" id="ARBA00023002"/>
    </source>
</evidence>
<dbReference type="InterPro" id="IPR052128">
    <property type="entry name" value="Oxidoreductase_NAD-binding"/>
</dbReference>
<dbReference type="PANTHER" id="PTHR46505:SF1">
    <property type="entry name" value="OXIDOREDUCTASE NAD-BINDING DOMAIN-CONTAINING PROTEIN 1"/>
    <property type="match status" value="1"/>
</dbReference>
<protein>
    <recommendedName>
        <fullName evidence="4">Oxidoreductase FAD/NAD(P)-binding domain-containing protein</fullName>
    </recommendedName>
</protein>
<evidence type="ECO:0000313" key="5">
    <source>
        <dbReference type="EMBL" id="KAF6023834.1"/>
    </source>
</evidence>
<keyword evidence="3" id="KW-0812">Transmembrane</keyword>
<accession>A0A7J7JDW4</accession>
<proteinExistence type="predicted"/>
<name>A0A7J7JDW4_BUGNE</name>
<reference evidence="5" key="1">
    <citation type="submission" date="2020-06" db="EMBL/GenBank/DDBJ databases">
        <title>Draft genome of Bugula neritina, a colonial animal packing powerful symbionts and potential medicines.</title>
        <authorList>
            <person name="Rayko M."/>
        </authorList>
    </citation>
    <scope>NUCLEOTIDE SEQUENCE [LARGE SCALE GENOMIC DNA]</scope>
    <source>
        <strain evidence="5">Kwan_BN1</strain>
    </source>
</reference>
<dbReference type="PANTHER" id="PTHR46505">
    <property type="entry name" value="OXIDOREDUCTASE NAD-BINDING DOMAIN-CONTAINING PROTEIN 1"/>
    <property type="match status" value="1"/>
</dbReference>
<dbReference type="InterPro" id="IPR039261">
    <property type="entry name" value="FNR_nucleotide-bd"/>
</dbReference>
<comment type="caution">
    <text evidence="5">The sequence shown here is derived from an EMBL/GenBank/DDBJ whole genome shotgun (WGS) entry which is preliminary data.</text>
</comment>
<keyword evidence="6" id="KW-1185">Reference proteome</keyword>
<dbReference type="GO" id="GO:0005739">
    <property type="term" value="C:mitochondrion"/>
    <property type="evidence" value="ECO:0007669"/>
    <property type="project" value="TreeGrafter"/>
</dbReference>